<comment type="similarity">
    <text evidence="1 3">Belongs to the type-B carboxylesterase/lipase family.</text>
</comment>
<dbReference type="InterPro" id="IPR019826">
    <property type="entry name" value="Carboxylesterase_B_AS"/>
</dbReference>
<comment type="caution">
    <text evidence="5">The sequence shown here is derived from an EMBL/GenBank/DDBJ whole genome shotgun (WGS) entry which is preliminary data.</text>
</comment>
<dbReference type="Proteomes" id="UP000284842">
    <property type="component" value="Unassembled WGS sequence"/>
</dbReference>
<dbReference type="EC" id="3.1.1.-" evidence="3"/>
<dbReference type="PANTHER" id="PTHR43918:SF4">
    <property type="entry name" value="CARBOXYLIC ESTER HYDROLASE"/>
    <property type="match status" value="1"/>
</dbReference>
<dbReference type="InterPro" id="IPR002018">
    <property type="entry name" value="CarbesteraseB"/>
</dbReference>
<dbReference type="InterPro" id="IPR050654">
    <property type="entry name" value="AChE-related_enzymes"/>
</dbReference>
<evidence type="ECO:0000256" key="1">
    <source>
        <dbReference type="ARBA" id="ARBA00005964"/>
    </source>
</evidence>
<evidence type="ECO:0000259" key="4">
    <source>
        <dbReference type="Pfam" id="PF00135"/>
    </source>
</evidence>
<evidence type="ECO:0000313" key="5">
    <source>
        <dbReference type="EMBL" id="PPR04709.1"/>
    </source>
</evidence>
<organism evidence="5 6">
    <name type="scientific">Panaeolus cyanescens</name>
    <dbReference type="NCBI Taxonomy" id="181874"/>
    <lineage>
        <taxon>Eukaryota</taxon>
        <taxon>Fungi</taxon>
        <taxon>Dikarya</taxon>
        <taxon>Basidiomycota</taxon>
        <taxon>Agaricomycotina</taxon>
        <taxon>Agaricomycetes</taxon>
        <taxon>Agaricomycetidae</taxon>
        <taxon>Agaricales</taxon>
        <taxon>Agaricineae</taxon>
        <taxon>Galeropsidaceae</taxon>
        <taxon>Panaeolus</taxon>
    </lineage>
</organism>
<dbReference type="OrthoDB" id="408631at2759"/>
<name>A0A409YNR2_9AGAR</name>
<keyword evidence="2 3" id="KW-0378">Hydrolase</keyword>
<reference evidence="5 6" key="1">
    <citation type="journal article" date="2018" name="Evol. Lett.">
        <title>Horizontal gene cluster transfer increased hallucinogenic mushroom diversity.</title>
        <authorList>
            <person name="Reynolds H.T."/>
            <person name="Vijayakumar V."/>
            <person name="Gluck-Thaler E."/>
            <person name="Korotkin H.B."/>
            <person name="Matheny P.B."/>
            <person name="Slot J.C."/>
        </authorList>
    </citation>
    <scope>NUCLEOTIDE SEQUENCE [LARGE SCALE GENOMIC DNA]</scope>
    <source>
        <strain evidence="5 6">2629</strain>
    </source>
</reference>
<dbReference type="PROSITE" id="PS00122">
    <property type="entry name" value="CARBOXYLESTERASE_B_1"/>
    <property type="match status" value="1"/>
</dbReference>
<feature type="chain" id="PRO_5018807945" description="Carboxylic ester hydrolase" evidence="3">
    <location>
        <begin position="17"/>
        <end position="534"/>
    </location>
</feature>
<evidence type="ECO:0000256" key="3">
    <source>
        <dbReference type="RuleBase" id="RU361235"/>
    </source>
</evidence>
<dbReference type="EMBL" id="NHTK01000902">
    <property type="protein sequence ID" value="PPR04709.1"/>
    <property type="molecule type" value="Genomic_DNA"/>
</dbReference>
<dbReference type="AlphaFoldDB" id="A0A409YNR2"/>
<feature type="signal peptide" evidence="3">
    <location>
        <begin position="1"/>
        <end position="16"/>
    </location>
</feature>
<dbReference type="Gene3D" id="3.40.50.1820">
    <property type="entry name" value="alpha/beta hydrolase"/>
    <property type="match status" value="1"/>
</dbReference>
<sequence>MRVLPVVLAFSLSAAASPLVTTTPPKASISLSTVTGVSSGAVSKFLGIPFAKAPRFRHAQAITTYFGALDATSYGLACPQQAFGSSAAANVGAREVVKRHLKRATSEEGEDCLNLNIITPLNTKSNAKLPVVVWIYGGGFQIGDAADADAMGTRVVERSIAAGQPVIFVSLNYRVSAYGFLASKEVKAAKLGNIGLEDQRVGLQWVQKFIARFGGDNKKVTLWGHSAGAISIAFQMLHNNGNTGGLFHGAFMQSGAHVPAGDITKGQKYYDQLVADVGCSSARDTLQCLRTAPLATLRAAVDRTPNFDGHEGLALAWIPRVDGRWVTDAPQKLLDAGRVAKVPVVTGSVDDEGTYFSLAQGNVSTEADFRAWIQTNWAPAATDAEVDGILRVYPDDVAAGSPFDTGANNAIYGQYKRIAAFQGDTVFQAPRRAFLQAVSGRQKAWSYLSKILKNQSVLGAFHSSDIELGLMEEFVINFSNKGDPSTAAGPWPTYTNAQPVMLSFDENGAPGATLDTYRAEAMSYLTEFAKKHQI</sequence>
<proteinExistence type="inferred from homology"/>
<gene>
    <name evidence="5" type="ORF">CVT24_011831</name>
</gene>
<dbReference type="Pfam" id="PF00135">
    <property type="entry name" value="COesterase"/>
    <property type="match status" value="1"/>
</dbReference>
<keyword evidence="6" id="KW-1185">Reference proteome</keyword>
<dbReference type="InterPro" id="IPR029058">
    <property type="entry name" value="AB_hydrolase_fold"/>
</dbReference>
<protein>
    <recommendedName>
        <fullName evidence="3">Carboxylic ester hydrolase</fullName>
        <ecNumber evidence="3">3.1.1.-</ecNumber>
    </recommendedName>
</protein>
<dbReference type="PANTHER" id="PTHR43918">
    <property type="entry name" value="ACETYLCHOLINESTERASE"/>
    <property type="match status" value="1"/>
</dbReference>
<dbReference type="STRING" id="181874.A0A409YNR2"/>
<evidence type="ECO:0000256" key="2">
    <source>
        <dbReference type="ARBA" id="ARBA00022801"/>
    </source>
</evidence>
<dbReference type="SUPFAM" id="SSF53474">
    <property type="entry name" value="alpha/beta-Hydrolases"/>
    <property type="match status" value="1"/>
</dbReference>
<evidence type="ECO:0000313" key="6">
    <source>
        <dbReference type="Proteomes" id="UP000284842"/>
    </source>
</evidence>
<accession>A0A409YNR2</accession>
<feature type="domain" description="Carboxylesterase type B" evidence="4">
    <location>
        <begin position="29"/>
        <end position="468"/>
    </location>
</feature>
<dbReference type="GO" id="GO:0052689">
    <property type="term" value="F:carboxylic ester hydrolase activity"/>
    <property type="evidence" value="ECO:0007669"/>
    <property type="project" value="TreeGrafter"/>
</dbReference>
<dbReference type="InParanoid" id="A0A409YNR2"/>
<keyword evidence="3" id="KW-0732">Signal</keyword>